<evidence type="ECO:0000256" key="4">
    <source>
        <dbReference type="ARBA" id="ARBA00022729"/>
    </source>
</evidence>
<keyword evidence="9" id="KW-0325">Glycoprotein</keyword>
<evidence type="ECO:0000256" key="6">
    <source>
        <dbReference type="ARBA" id="ARBA00022989"/>
    </source>
</evidence>
<evidence type="ECO:0000256" key="2">
    <source>
        <dbReference type="ARBA" id="ARBA00022614"/>
    </source>
</evidence>
<dbReference type="InterPro" id="IPR032675">
    <property type="entry name" value="LRR_dom_sf"/>
</dbReference>
<dbReference type="SUPFAM" id="SSF52058">
    <property type="entry name" value="L domain-like"/>
    <property type="match status" value="1"/>
</dbReference>
<proteinExistence type="predicted"/>
<keyword evidence="6" id="KW-1133">Transmembrane helix</keyword>
<evidence type="ECO:0000256" key="3">
    <source>
        <dbReference type="ARBA" id="ARBA00022692"/>
    </source>
</evidence>
<keyword evidence="4" id="KW-0732">Signal</keyword>
<evidence type="ECO:0000313" key="11">
    <source>
        <dbReference type="Proteomes" id="UP001237642"/>
    </source>
</evidence>
<name>A0AAD8J7X0_9APIA</name>
<keyword evidence="3" id="KW-0812">Transmembrane</keyword>
<sequence>MSSEGSGWSRAISSSFPNLRILSLADCHVTGPIDPSFGKLQFLSVIKLDGNNLNAPFPDFLANLGSLTVLSLYSCNFCGVFPQWILQIPTLQTLDLSDNKNLQGSLPELPQDGALCVGFVESNRFQNWFLI</sequence>
<keyword evidence="8" id="KW-0675">Receptor</keyword>
<dbReference type="Proteomes" id="UP001237642">
    <property type="component" value="Unassembled WGS sequence"/>
</dbReference>
<accession>A0AAD8J7X0</accession>
<dbReference type="Gene3D" id="3.80.10.10">
    <property type="entry name" value="Ribonuclease Inhibitor"/>
    <property type="match status" value="1"/>
</dbReference>
<reference evidence="10" key="1">
    <citation type="submission" date="2023-02" db="EMBL/GenBank/DDBJ databases">
        <title>Genome of toxic invasive species Heracleum sosnowskyi carries increased number of genes despite the absence of recent whole-genome duplications.</title>
        <authorList>
            <person name="Schelkunov M."/>
            <person name="Shtratnikova V."/>
            <person name="Makarenko M."/>
            <person name="Klepikova A."/>
            <person name="Omelchenko D."/>
            <person name="Novikova G."/>
            <person name="Obukhova E."/>
            <person name="Bogdanov V."/>
            <person name="Penin A."/>
            <person name="Logacheva M."/>
        </authorList>
    </citation>
    <scope>NUCLEOTIDE SEQUENCE</scope>
    <source>
        <strain evidence="10">Hsosn_3</strain>
        <tissue evidence="10">Leaf</tissue>
    </source>
</reference>
<keyword evidence="7" id="KW-0472">Membrane</keyword>
<protein>
    <submittedName>
        <fullName evidence="10">Uncharacterized protein</fullName>
    </submittedName>
</protein>
<dbReference type="Pfam" id="PF00560">
    <property type="entry name" value="LRR_1"/>
    <property type="match status" value="3"/>
</dbReference>
<evidence type="ECO:0000256" key="9">
    <source>
        <dbReference type="ARBA" id="ARBA00023180"/>
    </source>
</evidence>
<dbReference type="PANTHER" id="PTHR27000">
    <property type="entry name" value="LEUCINE-RICH REPEAT RECEPTOR-LIKE PROTEIN KINASE FAMILY PROTEIN-RELATED"/>
    <property type="match status" value="1"/>
</dbReference>
<dbReference type="AlphaFoldDB" id="A0AAD8J7X0"/>
<comment type="caution">
    <text evidence="10">The sequence shown here is derived from an EMBL/GenBank/DDBJ whole genome shotgun (WGS) entry which is preliminary data.</text>
</comment>
<comment type="subcellular location">
    <subcellularLocation>
        <location evidence="1">Membrane</location>
        <topology evidence="1">Single-pass type I membrane protein</topology>
    </subcellularLocation>
</comment>
<evidence type="ECO:0000256" key="5">
    <source>
        <dbReference type="ARBA" id="ARBA00022737"/>
    </source>
</evidence>
<keyword evidence="2" id="KW-0433">Leucine-rich repeat</keyword>
<evidence type="ECO:0000256" key="8">
    <source>
        <dbReference type="ARBA" id="ARBA00023170"/>
    </source>
</evidence>
<evidence type="ECO:0000256" key="1">
    <source>
        <dbReference type="ARBA" id="ARBA00004479"/>
    </source>
</evidence>
<keyword evidence="11" id="KW-1185">Reference proteome</keyword>
<evidence type="ECO:0000313" key="10">
    <source>
        <dbReference type="EMBL" id="KAK1398173.1"/>
    </source>
</evidence>
<reference evidence="10" key="2">
    <citation type="submission" date="2023-05" db="EMBL/GenBank/DDBJ databases">
        <authorList>
            <person name="Schelkunov M.I."/>
        </authorList>
    </citation>
    <scope>NUCLEOTIDE SEQUENCE</scope>
    <source>
        <strain evidence="10">Hsosn_3</strain>
        <tissue evidence="10">Leaf</tissue>
    </source>
</reference>
<dbReference type="PANTHER" id="PTHR27000:SF642">
    <property type="entry name" value="INACTIVE LEUCINE-RICH REPEAT RECEPTOR KINASE XIAO-RELATED"/>
    <property type="match status" value="1"/>
</dbReference>
<dbReference type="InterPro" id="IPR001611">
    <property type="entry name" value="Leu-rich_rpt"/>
</dbReference>
<organism evidence="10 11">
    <name type="scientific">Heracleum sosnowskyi</name>
    <dbReference type="NCBI Taxonomy" id="360622"/>
    <lineage>
        <taxon>Eukaryota</taxon>
        <taxon>Viridiplantae</taxon>
        <taxon>Streptophyta</taxon>
        <taxon>Embryophyta</taxon>
        <taxon>Tracheophyta</taxon>
        <taxon>Spermatophyta</taxon>
        <taxon>Magnoliopsida</taxon>
        <taxon>eudicotyledons</taxon>
        <taxon>Gunneridae</taxon>
        <taxon>Pentapetalae</taxon>
        <taxon>asterids</taxon>
        <taxon>campanulids</taxon>
        <taxon>Apiales</taxon>
        <taxon>Apiaceae</taxon>
        <taxon>Apioideae</taxon>
        <taxon>apioid superclade</taxon>
        <taxon>Tordylieae</taxon>
        <taxon>Tordyliinae</taxon>
        <taxon>Heracleum</taxon>
    </lineage>
</organism>
<dbReference type="EMBL" id="JAUIZM010000002">
    <property type="protein sequence ID" value="KAK1398173.1"/>
    <property type="molecule type" value="Genomic_DNA"/>
</dbReference>
<dbReference type="GO" id="GO:0016020">
    <property type="term" value="C:membrane"/>
    <property type="evidence" value="ECO:0007669"/>
    <property type="project" value="UniProtKB-SubCell"/>
</dbReference>
<gene>
    <name evidence="10" type="ORF">POM88_008036</name>
</gene>
<evidence type="ECO:0000256" key="7">
    <source>
        <dbReference type="ARBA" id="ARBA00023136"/>
    </source>
</evidence>
<keyword evidence="5" id="KW-0677">Repeat</keyword>